<accession>A0A0M3I3H8</accession>
<name>A0A0M3I3H8_ASCLU</name>
<keyword evidence="1" id="KW-0812">Transmembrane</keyword>
<feature type="transmembrane region" description="Helical" evidence="1">
    <location>
        <begin position="25"/>
        <end position="48"/>
    </location>
</feature>
<dbReference type="Proteomes" id="UP000036681">
    <property type="component" value="Unplaced"/>
</dbReference>
<feature type="transmembrane region" description="Helical" evidence="1">
    <location>
        <begin position="60"/>
        <end position="83"/>
    </location>
</feature>
<dbReference type="AlphaFoldDB" id="A0A0M3I3H8"/>
<evidence type="ECO:0000313" key="3">
    <source>
        <dbReference type="WBParaSite" id="ALUE_0001120001-mRNA-1"/>
    </source>
</evidence>
<keyword evidence="1" id="KW-0472">Membrane</keyword>
<organism evidence="2 3">
    <name type="scientific">Ascaris lumbricoides</name>
    <name type="common">Giant roundworm</name>
    <dbReference type="NCBI Taxonomy" id="6252"/>
    <lineage>
        <taxon>Eukaryota</taxon>
        <taxon>Metazoa</taxon>
        <taxon>Ecdysozoa</taxon>
        <taxon>Nematoda</taxon>
        <taxon>Chromadorea</taxon>
        <taxon>Rhabditida</taxon>
        <taxon>Spirurina</taxon>
        <taxon>Ascaridomorpha</taxon>
        <taxon>Ascaridoidea</taxon>
        <taxon>Ascarididae</taxon>
        <taxon>Ascaris</taxon>
    </lineage>
</organism>
<evidence type="ECO:0000256" key="1">
    <source>
        <dbReference type="SAM" id="Phobius"/>
    </source>
</evidence>
<proteinExistence type="predicted"/>
<evidence type="ECO:0000313" key="2">
    <source>
        <dbReference type="Proteomes" id="UP000036681"/>
    </source>
</evidence>
<keyword evidence="1" id="KW-1133">Transmembrane helix</keyword>
<reference evidence="3" key="1">
    <citation type="submission" date="2017-02" db="UniProtKB">
        <authorList>
            <consortium name="WormBaseParasite"/>
        </authorList>
    </citation>
    <scope>IDENTIFICATION</scope>
</reference>
<sequence>MDDLESVESGGDVLPTSGNIDLLPLLPYILEGPPLIAFNLFLLWYLLLGNETRGQRPYQILAGCAAFDVVFCSAYLATGIYRLQLLNSYDRMFNMIRVTSSSNFSSRERCIDKLLPIAIPIQNLLLALY</sequence>
<protein>
    <submittedName>
        <fullName evidence="3">G_PROTEIN_RECEP_F1_2 domain-containing protein</fullName>
    </submittedName>
</protein>
<dbReference type="WBParaSite" id="ALUE_0001120001-mRNA-1">
    <property type="protein sequence ID" value="ALUE_0001120001-mRNA-1"/>
    <property type="gene ID" value="ALUE_0001120001"/>
</dbReference>
<keyword evidence="2" id="KW-1185">Reference proteome</keyword>